<keyword evidence="1" id="KW-1133">Transmembrane helix</keyword>
<accession>A0AAJ2ZMR3</accession>
<dbReference type="AlphaFoldDB" id="A0AAJ2ZMR3"/>
<evidence type="ECO:0000313" key="3">
    <source>
        <dbReference type="EMBL" id="QGL49873.1"/>
    </source>
</evidence>
<sequence>MAAFALVWFILVPIGIASVVVASLPLRPTRLRFGVLAAHFLASIALIFSLGEPRALWVIVFGTGLVISATRIGILLTNAVRREGT</sequence>
<reference evidence="3 4" key="1">
    <citation type="submission" date="2019-10" db="EMBL/GenBank/DDBJ databases">
        <title>Genome Sequence of Micromonospora terminaliae DSM 101760.</title>
        <authorList>
            <person name="Guo L."/>
        </authorList>
    </citation>
    <scope>NUCLEOTIDE SEQUENCE [LARGE SCALE GENOMIC DNA]</scope>
    <source>
        <strain evidence="3 4">DSM 101760</strain>
    </source>
</reference>
<keyword evidence="4" id="KW-1185">Reference proteome</keyword>
<dbReference type="EMBL" id="JAAHBZ010000021">
    <property type="protein sequence ID" value="NES31784.1"/>
    <property type="molecule type" value="Genomic_DNA"/>
</dbReference>
<evidence type="ECO:0000313" key="4">
    <source>
        <dbReference type="Proteomes" id="UP000402241"/>
    </source>
</evidence>
<organism evidence="2 5">
    <name type="scientific">Micromonospora terminaliae</name>
    <dbReference type="NCBI Taxonomy" id="1914461"/>
    <lineage>
        <taxon>Bacteria</taxon>
        <taxon>Bacillati</taxon>
        <taxon>Actinomycetota</taxon>
        <taxon>Actinomycetes</taxon>
        <taxon>Micromonosporales</taxon>
        <taxon>Micromonosporaceae</taxon>
        <taxon>Micromonospora</taxon>
    </lineage>
</organism>
<feature type="transmembrane region" description="Helical" evidence="1">
    <location>
        <begin position="6"/>
        <end position="26"/>
    </location>
</feature>
<dbReference type="Proteomes" id="UP000477779">
    <property type="component" value="Unassembled WGS sequence"/>
</dbReference>
<evidence type="ECO:0000313" key="5">
    <source>
        <dbReference type="Proteomes" id="UP000477779"/>
    </source>
</evidence>
<reference evidence="2 5" key="2">
    <citation type="submission" date="2020-02" db="EMBL/GenBank/DDBJ databases">
        <title>WGS of Micromonospora spp. isolated from hot spring.</title>
        <authorList>
            <person name="Thawai C."/>
        </authorList>
    </citation>
    <scope>NUCLEOTIDE SEQUENCE [LARGE SCALE GENOMIC DNA]</scope>
    <source>
        <strain evidence="2 5">TMS7</strain>
    </source>
</reference>
<dbReference type="RefSeq" id="WP_154229057.1">
    <property type="nucleotide sequence ID" value="NZ_CP045309.1"/>
</dbReference>
<dbReference type="EMBL" id="CP045309">
    <property type="protein sequence ID" value="QGL49873.1"/>
    <property type="molecule type" value="Genomic_DNA"/>
</dbReference>
<dbReference type="Proteomes" id="UP000402241">
    <property type="component" value="Chromosome"/>
</dbReference>
<name>A0AAJ2ZMR3_9ACTN</name>
<keyword evidence="1" id="KW-0812">Transmembrane</keyword>
<proteinExistence type="predicted"/>
<evidence type="ECO:0000313" key="2">
    <source>
        <dbReference type="EMBL" id="NES31784.1"/>
    </source>
</evidence>
<evidence type="ECO:0000256" key="1">
    <source>
        <dbReference type="SAM" id="Phobius"/>
    </source>
</evidence>
<gene>
    <name evidence="2" type="ORF">G3561_30040</name>
    <name evidence="3" type="ORF">GCE86_24290</name>
</gene>
<feature type="transmembrane region" description="Helical" evidence="1">
    <location>
        <begin position="33"/>
        <end position="50"/>
    </location>
</feature>
<feature type="transmembrane region" description="Helical" evidence="1">
    <location>
        <begin position="56"/>
        <end position="80"/>
    </location>
</feature>
<protein>
    <submittedName>
        <fullName evidence="2">Uncharacterized protein</fullName>
    </submittedName>
</protein>
<keyword evidence="1" id="KW-0472">Membrane</keyword>